<dbReference type="Gene3D" id="3.90.1580.10">
    <property type="entry name" value="paralog of FGE (formylglycine-generating enzyme)"/>
    <property type="match status" value="1"/>
</dbReference>
<dbReference type="Pfam" id="PF03781">
    <property type="entry name" value="FGE-sulfatase"/>
    <property type="match status" value="1"/>
</dbReference>
<feature type="domain" description="Sulfatase-modifying factor enzyme-like" evidence="3">
    <location>
        <begin position="91"/>
        <end position="391"/>
    </location>
</feature>
<comment type="caution">
    <text evidence="4">The sequence shown here is derived from an EMBL/GenBank/DDBJ whole genome shotgun (WGS) entry which is preliminary data.</text>
</comment>
<dbReference type="PANTHER" id="PTHR23150:SF19">
    <property type="entry name" value="FORMYLGLYCINE-GENERATING ENZYME"/>
    <property type="match status" value="1"/>
</dbReference>
<gene>
    <name evidence="4" type="ORF">MAIT1_00832</name>
</gene>
<dbReference type="InterPro" id="IPR005532">
    <property type="entry name" value="SUMF_dom"/>
</dbReference>
<evidence type="ECO:0000259" key="3">
    <source>
        <dbReference type="Pfam" id="PF03781"/>
    </source>
</evidence>
<organism evidence="4 5">
    <name type="scientific">Magnetofaba australis IT-1</name>
    <dbReference type="NCBI Taxonomy" id="1434232"/>
    <lineage>
        <taxon>Bacteria</taxon>
        <taxon>Pseudomonadati</taxon>
        <taxon>Pseudomonadota</taxon>
        <taxon>Magnetococcia</taxon>
        <taxon>Magnetococcales</taxon>
        <taxon>Magnetococcaceae</taxon>
        <taxon>Magnetofaba</taxon>
    </lineage>
</organism>
<dbReference type="InterPro" id="IPR051043">
    <property type="entry name" value="Sulfatase_Mod_Factor_Kinase"/>
</dbReference>
<evidence type="ECO:0000256" key="1">
    <source>
        <dbReference type="SAM" id="MobiDB-lite"/>
    </source>
</evidence>
<evidence type="ECO:0000313" key="5">
    <source>
        <dbReference type="Proteomes" id="UP000194003"/>
    </source>
</evidence>
<dbReference type="InterPro" id="IPR016187">
    <property type="entry name" value="CTDL_fold"/>
</dbReference>
<evidence type="ECO:0000256" key="2">
    <source>
        <dbReference type="SAM" id="Phobius"/>
    </source>
</evidence>
<keyword evidence="2" id="KW-0472">Membrane</keyword>
<dbReference type="PANTHER" id="PTHR23150">
    <property type="entry name" value="SULFATASE MODIFYING FACTOR 1, 2"/>
    <property type="match status" value="1"/>
</dbReference>
<feature type="transmembrane region" description="Helical" evidence="2">
    <location>
        <begin position="18"/>
        <end position="42"/>
    </location>
</feature>
<evidence type="ECO:0000313" key="4">
    <source>
        <dbReference type="EMBL" id="OSM00335.1"/>
    </source>
</evidence>
<protein>
    <submittedName>
        <fullName evidence="4">Putative sulfatase-modifying factor protein</fullName>
    </submittedName>
</protein>
<dbReference type="AlphaFoldDB" id="A0A1Y2JZJ8"/>
<keyword evidence="5" id="KW-1185">Reference proteome</keyword>
<proteinExistence type="predicted"/>
<dbReference type="SUPFAM" id="SSF56436">
    <property type="entry name" value="C-type lectin-like"/>
    <property type="match status" value="1"/>
</dbReference>
<dbReference type="GO" id="GO:0120147">
    <property type="term" value="F:formylglycine-generating oxidase activity"/>
    <property type="evidence" value="ECO:0007669"/>
    <property type="project" value="TreeGrafter"/>
</dbReference>
<feature type="region of interest" description="Disordered" evidence="1">
    <location>
        <begin position="59"/>
        <end position="78"/>
    </location>
</feature>
<dbReference type="STRING" id="1434232.MAIT1_00832"/>
<dbReference type="Proteomes" id="UP000194003">
    <property type="component" value="Unassembled WGS sequence"/>
</dbReference>
<accession>A0A1Y2JZJ8</accession>
<dbReference type="InterPro" id="IPR042095">
    <property type="entry name" value="SUMF_sf"/>
</dbReference>
<keyword evidence="2" id="KW-0812">Transmembrane</keyword>
<name>A0A1Y2JZJ8_9PROT</name>
<dbReference type="EMBL" id="LVJN01000021">
    <property type="protein sequence ID" value="OSM00335.1"/>
    <property type="molecule type" value="Genomic_DNA"/>
</dbReference>
<sequence>MGGYLAFRELPRAQSQRFVLILFSGYILWLGSTLYLSAYLPWNQGEFMQQARLQLPALNKKPQPASGPPAQNHAPAKDANTWVDPISDAVFVKIPGGCFQMGSPADENGRKMDEGPRTRTCVDGFWMAKFETTVGQFKRYMDERAQFGRRALTSAETRGGCRVYQVAQHYFDYQNGTSWRAPGFDQQADHPVTCISWHDASAYVHWLNQRNTGVTYALPSEAQWEYAARAGSPLRRVWDKASRACGYENVLDQSFIYATGWQGSSGRRHNCEDGAVWTQGVGRYRANAFGLHDMLGNVSEWTSDFYAVYPDAEAIGWINDALLRDAEPADKARYAAYLQAGPARINPRQTRGRMNVTRGGCWRCYPKGVRAARRGVDYPNHSDSTLGMRLVMTRRTAP</sequence>
<keyword evidence="2" id="KW-1133">Transmembrane helix</keyword>
<reference evidence="4 5" key="1">
    <citation type="journal article" date="2016" name="BMC Genomics">
        <title>Combined genomic and structural analyses of a cultured magnetotactic bacterium reveals its niche adaptation to a dynamic environment.</title>
        <authorList>
            <person name="Araujo A.C."/>
            <person name="Morillo V."/>
            <person name="Cypriano J."/>
            <person name="Teixeira L.C."/>
            <person name="Leao P."/>
            <person name="Lyra S."/>
            <person name="Almeida L.G."/>
            <person name="Bazylinski D.A."/>
            <person name="Vasconcellos A.T."/>
            <person name="Abreu F."/>
            <person name="Lins U."/>
        </authorList>
    </citation>
    <scope>NUCLEOTIDE SEQUENCE [LARGE SCALE GENOMIC DNA]</scope>
    <source>
        <strain evidence="4 5">IT-1</strain>
    </source>
</reference>